<dbReference type="eggNOG" id="ENOG5033M39">
    <property type="taxonomic scope" value="Bacteria"/>
</dbReference>
<dbReference type="SUPFAM" id="SSF103196">
    <property type="entry name" value="Roadblock/LC7 domain"/>
    <property type="match status" value="1"/>
</dbReference>
<dbReference type="RefSeq" id="WP_006591662.1">
    <property type="nucleotide sequence ID" value="NZ_BAHD01000016.1"/>
</dbReference>
<protein>
    <recommendedName>
        <fullName evidence="3">Roadblock/LAMTOR2 domain-containing protein</fullName>
    </recommendedName>
</protein>
<organism evidence="1 2">
    <name type="scientific">Kineosphaera limosa NBRC 100340</name>
    <dbReference type="NCBI Taxonomy" id="1184609"/>
    <lineage>
        <taxon>Bacteria</taxon>
        <taxon>Bacillati</taxon>
        <taxon>Actinomycetota</taxon>
        <taxon>Actinomycetes</taxon>
        <taxon>Micrococcales</taxon>
        <taxon>Dermatophilaceae</taxon>
        <taxon>Kineosphaera</taxon>
    </lineage>
</organism>
<comment type="caution">
    <text evidence="1">The sequence shown here is derived from an EMBL/GenBank/DDBJ whole genome shotgun (WGS) entry which is preliminary data.</text>
</comment>
<evidence type="ECO:0000313" key="1">
    <source>
        <dbReference type="EMBL" id="GAB95130.1"/>
    </source>
</evidence>
<dbReference type="STRING" id="1184609.KILIM_016_00700"/>
<dbReference type="EMBL" id="BAHD01000016">
    <property type="protein sequence ID" value="GAB95130.1"/>
    <property type="molecule type" value="Genomic_DNA"/>
</dbReference>
<evidence type="ECO:0008006" key="3">
    <source>
        <dbReference type="Google" id="ProtNLM"/>
    </source>
</evidence>
<dbReference type="AlphaFoldDB" id="K6W7G0"/>
<dbReference type="Gene3D" id="3.30.450.30">
    <property type="entry name" value="Dynein light chain 2a, cytoplasmic"/>
    <property type="match status" value="1"/>
</dbReference>
<evidence type="ECO:0000313" key="2">
    <source>
        <dbReference type="Proteomes" id="UP000008366"/>
    </source>
</evidence>
<accession>K6W7G0</accession>
<gene>
    <name evidence="1" type="ORF">KILIM_016_00700</name>
</gene>
<dbReference type="Proteomes" id="UP000008366">
    <property type="component" value="Unassembled WGS sequence"/>
</dbReference>
<name>K6W7G0_9MICO</name>
<reference evidence="1 2" key="1">
    <citation type="submission" date="2012-08" db="EMBL/GenBank/DDBJ databases">
        <title>Whole genome shotgun sequence of Kineosphaera limosa NBRC 100340.</title>
        <authorList>
            <person name="Yoshida I."/>
            <person name="Isaki S."/>
            <person name="Hosoyama A."/>
            <person name="Tsuchikane K."/>
            <person name="Katsumata H."/>
            <person name="Ando Y."/>
            <person name="Ohji S."/>
            <person name="Hamada M."/>
            <person name="Tamura T."/>
            <person name="Yamazoe A."/>
            <person name="Yamazaki S."/>
            <person name="Fujita N."/>
        </authorList>
    </citation>
    <scope>NUCLEOTIDE SEQUENCE [LARGE SCALE GENOMIC DNA]</scope>
    <source>
        <strain evidence="1 2">NBRC 100340</strain>
    </source>
</reference>
<keyword evidence="2" id="KW-1185">Reference proteome</keyword>
<dbReference type="OrthoDB" id="5144207at2"/>
<sequence length="168" mass="17794">MSDERGTLLGSSIGTDEHEVAALVMHDGIAQEWELWSMIIGRTALPRLERIRDALPTMTSAMLSTADGLNLCCLGVAQEDVGRLAALNSSLFAVSSAQAEIVSEAGVHPGQAMVSISTGHGHLVLVSFVQPPLGHLLLAVSAQEAQLGTMVVIVRRSAEEIRTWLSAN</sequence>
<proteinExistence type="predicted"/>